<dbReference type="InterPro" id="IPR023415">
    <property type="entry name" value="LDLR_class-A_CS"/>
</dbReference>
<dbReference type="PRINTS" id="PR00261">
    <property type="entry name" value="LDLRECEPTOR"/>
</dbReference>
<evidence type="ECO:0000313" key="10">
    <source>
        <dbReference type="EMBL" id="KAK9891276.1"/>
    </source>
</evidence>
<dbReference type="SUPFAM" id="SSF57424">
    <property type="entry name" value="LDL receptor-like module"/>
    <property type="match status" value="6"/>
</dbReference>
<dbReference type="Proteomes" id="UP001431783">
    <property type="component" value="Unassembled WGS sequence"/>
</dbReference>
<organism evidence="10 11">
    <name type="scientific">Henosepilachna vigintioctopunctata</name>
    <dbReference type="NCBI Taxonomy" id="420089"/>
    <lineage>
        <taxon>Eukaryota</taxon>
        <taxon>Metazoa</taxon>
        <taxon>Ecdysozoa</taxon>
        <taxon>Arthropoda</taxon>
        <taxon>Hexapoda</taxon>
        <taxon>Insecta</taxon>
        <taxon>Pterygota</taxon>
        <taxon>Neoptera</taxon>
        <taxon>Endopterygota</taxon>
        <taxon>Coleoptera</taxon>
        <taxon>Polyphaga</taxon>
        <taxon>Cucujiformia</taxon>
        <taxon>Coccinelloidea</taxon>
        <taxon>Coccinellidae</taxon>
        <taxon>Epilachninae</taxon>
        <taxon>Epilachnini</taxon>
        <taxon>Henosepilachna</taxon>
    </lineage>
</organism>
<comment type="caution">
    <text evidence="10">The sequence shown here is derived from an EMBL/GenBank/DDBJ whole genome shotgun (WGS) entry which is preliminary data.</text>
</comment>
<evidence type="ECO:0000313" key="11">
    <source>
        <dbReference type="Proteomes" id="UP001431783"/>
    </source>
</evidence>
<evidence type="ECO:0000256" key="2">
    <source>
        <dbReference type="ARBA" id="ARBA00004308"/>
    </source>
</evidence>
<dbReference type="PROSITE" id="PS01209">
    <property type="entry name" value="LDLRA_1"/>
    <property type="match status" value="3"/>
</dbReference>
<dbReference type="InterPro" id="IPR050685">
    <property type="entry name" value="LDLR"/>
</dbReference>
<evidence type="ECO:0000256" key="4">
    <source>
        <dbReference type="ARBA" id="ARBA00022737"/>
    </source>
</evidence>
<keyword evidence="7 8" id="KW-1015">Disulfide bond</keyword>
<dbReference type="GO" id="GO:0012505">
    <property type="term" value="C:endomembrane system"/>
    <property type="evidence" value="ECO:0007669"/>
    <property type="project" value="UniProtKB-SubCell"/>
</dbReference>
<proteinExistence type="predicted"/>
<sequence>MKANYIPHTMPQVGLVHFLVIILFYLVTTVRNTNVTNSTCSEDYFPCANGRCVPARFACDGENDCYDKSDETAPICKNKTCYDYQFKCANNKCLDSILYACDGDKDCPDGSDEDVEFCKKRICPLNTFSCAGNGQCIKNWGRCDNIIDCTDGSDEWNCNVTCKKNQFKCFNEFCRENYCIECIPKSQRCDGFVDCISGRDELNCTSPLGREGINQFRCSDGLVYIPKEWLCDGKKQCYDGSDEMKEVCQKELSSCSDAEFKCSTEKDGKAICIDKRYVCDGGRDCLNGNDEINCNKTTLNKKSEHVKI</sequence>
<evidence type="ECO:0000256" key="9">
    <source>
        <dbReference type="SAM" id="Phobius"/>
    </source>
</evidence>
<comment type="caution">
    <text evidence="8">Lacks conserved residue(s) required for the propagation of feature annotation.</text>
</comment>
<dbReference type="Pfam" id="PF00057">
    <property type="entry name" value="Ldl_recept_a"/>
    <property type="match status" value="5"/>
</dbReference>
<keyword evidence="4" id="KW-0677">Repeat</keyword>
<dbReference type="SMART" id="SM00192">
    <property type="entry name" value="LDLa"/>
    <property type="match status" value="6"/>
</dbReference>
<dbReference type="InterPro" id="IPR036055">
    <property type="entry name" value="LDL_receptor-like_sf"/>
</dbReference>
<feature type="transmembrane region" description="Helical" evidence="9">
    <location>
        <begin position="12"/>
        <end position="30"/>
    </location>
</feature>
<dbReference type="PANTHER" id="PTHR24270:SF61">
    <property type="entry name" value="EGF-LIKE DOMAIN-CONTAINING PROTEIN"/>
    <property type="match status" value="1"/>
</dbReference>
<feature type="disulfide bond" evidence="8">
    <location>
        <begin position="40"/>
        <end position="52"/>
    </location>
</feature>
<evidence type="ECO:0000256" key="8">
    <source>
        <dbReference type="PROSITE-ProRule" id="PRU00124"/>
    </source>
</evidence>
<evidence type="ECO:0000256" key="3">
    <source>
        <dbReference type="ARBA" id="ARBA00022692"/>
    </source>
</evidence>
<dbReference type="FunFam" id="4.10.400.10:FF:000005">
    <property type="entry name" value="low-density lipoprotein receptor-related protein 1B"/>
    <property type="match status" value="1"/>
</dbReference>
<keyword evidence="3 9" id="KW-0812">Transmembrane</keyword>
<dbReference type="EMBL" id="JARQZJ010000127">
    <property type="protein sequence ID" value="KAK9891276.1"/>
    <property type="molecule type" value="Genomic_DNA"/>
</dbReference>
<dbReference type="CDD" id="cd00112">
    <property type="entry name" value="LDLa"/>
    <property type="match status" value="6"/>
</dbReference>
<evidence type="ECO:0000256" key="6">
    <source>
        <dbReference type="ARBA" id="ARBA00023136"/>
    </source>
</evidence>
<reference evidence="10 11" key="1">
    <citation type="submission" date="2023-03" db="EMBL/GenBank/DDBJ databases">
        <title>Genome insight into feeding habits of ladybird beetles.</title>
        <authorList>
            <person name="Li H.-S."/>
            <person name="Huang Y.-H."/>
            <person name="Pang H."/>
        </authorList>
    </citation>
    <scope>NUCLEOTIDE SEQUENCE [LARGE SCALE GENOMIC DNA]</scope>
    <source>
        <strain evidence="10">SYSU_2023b</strain>
        <tissue evidence="10">Whole body</tissue>
    </source>
</reference>
<dbReference type="GO" id="GO:0005886">
    <property type="term" value="C:plasma membrane"/>
    <property type="evidence" value="ECO:0007669"/>
    <property type="project" value="TreeGrafter"/>
</dbReference>
<dbReference type="GO" id="GO:0016192">
    <property type="term" value="P:vesicle-mediated transport"/>
    <property type="evidence" value="ECO:0007669"/>
    <property type="project" value="UniProtKB-ARBA"/>
</dbReference>
<keyword evidence="11" id="KW-1185">Reference proteome</keyword>
<accession>A0AAW1VDS1</accession>
<evidence type="ECO:0000256" key="7">
    <source>
        <dbReference type="ARBA" id="ARBA00023157"/>
    </source>
</evidence>
<name>A0AAW1VDS1_9CUCU</name>
<comment type="subcellular location">
    <subcellularLocation>
        <location evidence="2">Endomembrane system</location>
    </subcellularLocation>
    <subcellularLocation>
        <location evidence="1">Membrane</location>
        <topology evidence="1">Single-pass membrane protein</topology>
    </subcellularLocation>
</comment>
<feature type="disulfide bond" evidence="8">
    <location>
        <begin position="189"/>
        <end position="204"/>
    </location>
</feature>
<keyword evidence="5 9" id="KW-1133">Transmembrane helix</keyword>
<gene>
    <name evidence="10" type="ORF">WA026_013587</name>
</gene>
<dbReference type="Gene3D" id="4.10.400.10">
    <property type="entry name" value="Low-density Lipoprotein Receptor"/>
    <property type="match status" value="6"/>
</dbReference>
<dbReference type="PANTHER" id="PTHR24270">
    <property type="entry name" value="LOW-DENSITY LIPOPROTEIN RECEPTOR-RELATED"/>
    <property type="match status" value="1"/>
</dbReference>
<feature type="disulfide bond" evidence="8">
    <location>
        <begin position="81"/>
        <end position="93"/>
    </location>
</feature>
<dbReference type="InterPro" id="IPR002172">
    <property type="entry name" value="LDrepeatLR_classA_rpt"/>
</dbReference>
<dbReference type="PROSITE" id="PS50068">
    <property type="entry name" value="LDLRA_2"/>
    <property type="match status" value="6"/>
</dbReference>
<dbReference type="AlphaFoldDB" id="A0AAW1VDS1"/>
<protein>
    <submittedName>
        <fullName evidence="10">Uncharacterized protein</fullName>
    </submittedName>
</protein>
<feature type="disulfide bond" evidence="8">
    <location>
        <begin position="47"/>
        <end position="65"/>
    </location>
</feature>
<keyword evidence="6 9" id="KW-0472">Membrane</keyword>
<feature type="disulfide bond" evidence="8">
    <location>
        <begin position="143"/>
        <end position="158"/>
    </location>
</feature>
<evidence type="ECO:0000256" key="5">
    <source>
        <dbReference type="ARBA" id="ARBA00022989"/>
    </source>
</evidence>
<feature type="disulfide bond" evidence="8">
    <location>
        <begin position="279"/>
        <end position="294"/>
    </location>
</feature>
<evidence type="ECO:0000256" key="1">
    <source>
        <dbReference type="ARBA" id="ARBA00004167"/>
    </source>
</evidence>